<evidence type="ECO:0000256" key="7">
    <source>
        <dbReference type="ARBA" id="ARBA00022857"/>
    </source>
</evidence>
<comment type="catalytic activity">
    <reaction evidence="11">
        <text>a 5,6-dihydrouridine in mRNA + NADP(+) = a uridine in mRNA + NADPH + H(+)</text>
        <dbReference type="Rhea" id="RHEA:69855"/>
        <dbReference type="Rhea" id="RHEA-COMP:14658"/>
        <dbReference type="Rhea" id="RHEA-COMP:17789"/>
        <dbReference type="ChEBI" id="CHEBI:15378"/>
        <dbReference type="ChEBI" id="CHEBI:57783"/>
        <dbReference type="ChEBI" id="CHEBI:58349"/>
        <dbReference type="ChEBI" id="CHEBI:65315"/>
        <dbReference type="ChEBI" id="CHEBI:74443"/>
    </reaction>
    <physiologicalReaction direction="right-to-left" evidence="11">
        <dbReference type="Rhea" id="RHEA:69857"/>
    </physiologicalReaction>
</comment>
<dbReference type="SUPFAM" id="SSF51395">
    <property type="entry name" value="FMN-linked oxidoreductases"/>
    <property type="match status" value="1"/>
</dbReference>
<evidence type="ECO:0000256" key="11">
    <source>
        <dbReference type="ARBA" id="ARBA00049447"/>
    </source>
</evidence>
<dbReference type="GO" id="GO:0003723">
    <property type="term" value="F:RNA binding"/>
    <property type="evidence" value="ECO:0007669"/>
    <property type="project" value="TreeGrafter"/>
</dbReference>
<comment type="similarity">
    <text evidence="2">Belongs to the Dus family. Dus3 subfamily.</text>
</comment>
<dbReference type="PROSITE" id="PS01136">
    <property type="entry name" value="UPF0034"/>
    <property type="match status" value="1"/>
</dbReference>
<evidence type="ECO:0000256" key="10">
    <source>
        <dbReference type="ARBA" id="ARBA00048342"/>
    </source>
</evidence>
<dbReference type="EC" id="1.3.1.89" evidence="3"/>
<protein>
    <recommendedName>
        <fullName evidence="3">tRNA-dihydrouridine(47) synthase [NAD(P)(+)]</fullName>
        <ecNumber evidence="3">1.3.1.89</ecNumber>
    </recommendedName>
</protein>
<dbReference type="InterPro" id="IPR018517">
    <property type="entry name" value="tRNA_hU_synthase_CS"/>
</dbReference>
<dbReference type="PANTHER" id="PTHR45846">
    <property type="entry name" value="TRNA-DIHYDROURIDINE(47) SYNTHASE [NAD(P)(+)]-LIKE"/>
    <property type="match status" value="1"/>
</dbReference>
<dbReference type="PANTHER" id="PTHR45846:SF1">
    <property type="entry name" value="TRNA-DIHYDROURIDINE(47) SYNTHASE [NAD(P)(+)]-LIKE"/>
    <property type="match status" value="1"/>
</dbReference>
<gene>
    <name evidence="14" type="ORF">CYMTET_48452</name>
</gene>
<comment type="caution">
    <text evidence="14">The sequence shown here is derived from an EMBL/GenBank/DDBJ whole genome shotgun (WGS) entry which is preliminary data.</text>
</comment>
<name>A0AAE0BS93_9CHLO</name>
<evidence type="ECO:0000313" key="14">
    <source>
        <dbReference type="EMBL" id="KAK3241816.1"/>
    </source>
</evidence>
<comment type="catalytic activity">
    <reaction evidence="12">
        <text>5,6-dihydrouridine(47) in tRNA + NADP(+) = uridine(47) in tRNA + NADPH + H(+)</text>
        <dbReference type="Rhea" id="RHEA:53360"/>
        <dbReference type="Rhea" id="RHEA-COMP:13539"/>
        <dbReference type="Rhea" id="RHEA-COMP:13540"/>
        <dbReference type="ChEBI" id="CHEBI:15378"/>
        <dbReference type="ChEBI" id="CHEBI:57783"/>
        <dbReference type="ChEBI" id="CHEBI:58349"/>
        <dbReference type="ChEBI" id="CHEBI:65315"/>
        <dbReference type="ChEBI" id="CHEBI:74443"/>
        <dbReference type="EC" id="1.3.1.89"/>
    </reaction>
    <physiologicalReaction direction="right-to-left" evidence="12">
        <dbReference type="Rhea" id="RHEA:53362"/>
    </physiologicalReaction>
</comment>
<dbReference type="CDD" id="cd02801">
    <property type="entry name" value="DUS_like_FMN"/>
    <property type="match status" value="1"/>
</dbReference>
<dbReference type="Proteomes" id="UP001190700">
    <property type="component" value="Unassembled WGS sequence"/>
</dbReference>
<comment type="catalytic activity">
    <reaction evidence="9">
        <text>5,6-dihydrouridine(47) in tRNA + NAD(+) = uridine(47) in tRNA + NADH + H(+)</text>
        <dbReference type="Rhea" id="RHEA:53364"/>
        <dbReference type="Rhea" id="RHEA-COMP:13539"/>
        <dbReference type="Rhea" id="RHEA-COMP:13540"/>
        <dbReference type="ChEBI" id="CHEBI:15378"/>
        <dbReference type="ChEBI" id="CHEBI:57540"/>
        <dbReference type="ChEBI" id="CHEBI:57945"/>
        <dbReference type="ChEBI" id="CHEBI:65315"/>
        <dbReference type="ChEBI" id="CHEBI:74443"/>
        <dbReference type="EC" id="1.3.1.89"/>
    </reaction>
    <physiologicalReaction direction="right-to-left" evidence="9">
        <dbReference type="Rhea" id="RHEA:53366"/>
    </physiologicalReaction>
</comment>
<evidence type="ECO:0000256" key="2">
    <source>
        <dbReference type="ARBA" id="ARBA00005451"/>
    </source>
</evidence>
<evidence type="ECO:0000256" key="9">
    <source>
        <dbReference type="ARBA" id="ARBA00048266"/>
    </source>
</evidence>
<dbReference type="Gene3D" id="3.20.20.70">
    <property type="entry name" value="Aldolase class I"/>
    <property type="match status" value="1"/>
</dbReference>
<keyword evidence="5" id="KW-0288">FMN</keyword>
<evidence type="ECO:0000256" key="3">
    <source>
        <dbReference type="ARBA" id="ARBA00012376"/>
    </source>
</evidence>
<evidence type="ECO:0000256" key="4">
    <source>
        <dbReference type="ARBA" id="ARBA00022630"/>
    </source>
</evidence>
<proteinExistence type="inferred from homology"/>
<keyword evidence="15" id="KW-1185">Reference proteome</keyword>
<dbReference type="GO" id="GO:0050660">
    <property type="term" value="F:flavin adenine dinucleotide binding"/>
    <property type="evidence" value="ECO:0007669"/>
    <property type="project" value="InterPro"/>
</dbReference>
<dbReference type="AlphaFoldDB" id="A0AAE0BS93"/>
<dbReference type="GO" id="GO:0102265">
    <property type="term" value="F:tRNA-dihydrouridine47 synthase activity"/>
    <property type="evidence" value="ECO:0007669"/>
    <property type="project" value="UniProtKB-EC"/>
</dbReference>
<feature type="domain" description="DUS-like FMN-binding" evidence="13">
    <location>
        <begin position="32"/>
        <end position="254"/>
    </location>
</feature>
<evidence type="ECO:0000256" key="8">
    <source>
        <dbReference type="ARBA" id="ARBA00023002"/>
    </source>
</evidence>
<accession>A0AAE0BS93</accession>
<evidence type="ECO:0000313" key="15">
    <source>
        <dbReference type="Proteomes" id="UP001190700"/>
    </source>
</evidence>
<dbReference type="EMBL" id="LGRX02033305">
    <property type="protein sequence ID" value="KAK3241816.1"/>
    <property type="molecule type" value="Genomic_DNA"/>
</dbReference>
<evidence type="ECO:0000256" key="5">
    <source>
        <dbReference type="ARBA" id="ARBA00022643"/>
    </source>
</evidence>
<evidence type="ECO:0000256" key="6">
    <source>
        <dbReference type="ARBA" id="ARBA00022694"/>
    </source>
</evidence>
<reference evidence="14 15" key="1">
    <citation type="journal article" date="2015" name="Genome Biol. Evol.">
        <title>Comparative Genomics of a Bacterivorous Green Alga Reveals Evolutionary Causalities and Consequences of Phago-Mixotrophic Mode of Nutrition.</title>
        <authorList>
            <person name="Burns J.A."/>
            <person name="Paasch A."/>
            <person name="Narechania A."/>
            <person name="Kim E."/>
        </authorList>
    </citation>
    <scope>NUCLEOTIDE SEQUENCE [LARGE SCALE GENOMIC DNA]</scope>
    <source>
        <strain evidence="14 15">PLY_AMNH</strain>
    </source>
</reference>
<keyword evidence="4" id="KW-0285">Flavoprotein</keyword>
<keyword evidence="8" id="KW-0560">Oxidoreductase</keyword>
<evidence type="ECO:0000259" key="13">
    <source>
        <dbReference type="Pfam" id="PF01207"/>
    </source>
</evidence>
<keyword evidence="6" id="KW-0819">tRNA processing</keyword>
<comment type="catalytic activity">
    <reaction evidence="10">
        <text>a 5,6-dihydrouridine in mRNA + NAD(+) = a uridine in mRNA + NADH + H(+)</text>
        <dbReference type="Rhea" id="RHEA:69851"/>
        <dbReference type="Rhea" id="RHEA-COMP:14658"/>
        <dbReference type="Rhea" id="RHEA-COMP:17789"/>
        <dbReference type="ChEBI" id="CHEBI:15378"/>
        <dbReference type="ChEBI" id="CHEBI:57540"/>
        <dbReference type="ChEBI" id="CHEBI:57945"/>
        <dbReference type="ChEBI" id="CHEBI:65315"/>
        <dbReference type="ChEBI" id="CHEBI:74443"/>
    </reaction>
    <physiologicalReaction direction="right-to-left" evidence="10">
        <dbReference type="Rhea" id="RHEA:69853"/>
    </physiologicalReaction>
</comment>
<dbReference type="Pfam" id="PF01207">
    <property type="entry name" value="Dus"/>
    <property type="match status" value="1"/>
</dbReference>
<keyword evidence="7" id="KW-0521">NADP</keyword>
<evidence type="ECO:0000256" key="12">
    <source>
        <dbReference type="ARBA" id="ARBA00049513"/>
    </source>
</evidence>
<organism evidence="14 15">
    <name type="scientific">Cymbomonas tetramitiformis</name>
    <dbReference type="NCBI Taxonomy" id="36881"/>
    <lineage>
        <taxon>Eukaryota</taxon>
        <taxon>Viridiplantae</taxon>
        <taxon>Chlorophyta</taxon>
        <taxon>Pyramimonadophyceae</taxon>
        <taxon>Pyramimonadales</taxon>
        <taxon>Pyramimonadaceae</taxon>
        <taxon>Cymbomonas</taxon>
    </lineage>
</organism>
<comment type="cofactor">
    <cofactor evidence="1">
        <name>FMN</name>
        <dbReference type="ChEBI" id="CHEBI:58210"/>
    </cofactor>
</comment>
<evidence type="ECO:0000256" key="1">
    <source>
        <dbReference type="ARBA" id="ARBA00001917"/>
    </source>
</evidence>
<sequence length="263" mass="28366">MPEALNQNVGAVRPDTLTRDTFRSAIDGQLILAPLTKGGNLPFRRLCAYFGADVTMSEMAYARQLVKGAKMERARLYRAPSEKCFGVQIACKQIAEGARAAELVSASGAQWIDLNCGCPTIEVSRRGLGAVLLRKPRKLGTLVEGLASASDLPLSVKVRLGVDAQKINVFEVAQTLEAAGAVAVTVHGRTMEQRYRKPADWALIEQVAAAVSIPVVGNGDILTHYEARRRLEQHGCTAVMAGRGALIKPWIFKEFVEGPALSP</sequence>
<dbReference type="InterPro" id="IPR035587">
    <property type="entry name" value="DUS-like_FMN-bd"/>
</dbReference>
<dbReference type="InterPro" id="IPR013785">
    <property type="entry name" value="Aldolase_TIM"/>
</dbReference>